<organism evidence="1 2">
    <name type="scientific">Nostoc sphaeroides CCNUC1</name>
    <dbReference type="NCBI Taxonomy" id="2653204"/>
    <lineage>
        <taxon>Bacteria</taxon>
        <taxon>Bacillati</taxon>
        <taxon>Cyanobacteriota</taxon>
        <taxon>Cyanophyceae</taxon>
        <taxon>Nostocales</taxon>
        <taxon>Nostocaceae</taxon>
        <taxon>Nostoc</taxon>
    </lineage>
</organism>
<accession>A0A5P8VRT9</accession>
<evidence type="ECO:0000313" key="1">
    <source>
        <dbReference type="EMBL" id="QFS43178.1"/>
    </source>
</evidence>
<sequence length="62" mass="7333">MYQRPFYRNSKNTALLINEAFHKLMLLGDACGEQLGEIKPRPRNFLARWQLDQLLCKLKLIN</sequence>
<proteinExistence type="predicted"/>
<dbReference type="AlphaFoldDB" id="A0A5P8VRT9"/>
<evidence type="ECO:0000313" key="2">
    <source>
        <dbReference type="Proteomes" id="UP000326678"/>
    </source>
</evidence>
<protein>
    <submittedName>
        <fullName evidence="1">Uncharacterized protein</fullName>
    </submittedName>
</protein>
<dbReference type="EMBL" id="CP045226">
    <property type="protein sequence ID" value="QFS43178.1"/>
    <property type="molecule type" value="Genomic_DNA"/>
</dbReference>
<dbReference type="Proteomes" id="UP000326678">
    <property type="component" value="Chromosome Gxm1"/>
</dbReference>
<reference evidence="1 2" key="1">
    <citation type="submission" date="2019-10" db="EMBL/GenBank/DDBJ databases">
        <title>Genomic and transcriptomic insights into the perfect genentic adaptation of a filamentous nitrogen-fixing cyanobacterium to rice fields.</title>
        <authorList>
            <person name="Chen Z."/>
        </authorList>
    </citation>
    <scope>NUCLEOTIDE SEQUENCE [LARGE SCALE GENOMIC DNA]</scope>
    <source>
        <strain evidence="1">CCNUC1</strain>
    </source>
</reference>
<keyword evidence="2" id="KW-1185">Reference proteome</keyword>
<gene>
    <name evidence="1" type="ORF">GXM_00651</name>
</gene>
<name>A0A5P8VRT9_9NOSO</name>
<dbReference type="KEGG" id="nsh:GXM_00651"/>